<dbReference type="RefSeq" id="WP_006470826.1">
    <property type="nucleotide sequence ID" value="NZ_AOGE01000011.1"/>
</dbReference>
<sequence>MVAIGEPARIIYTNYRGETAERTITPKRVWYGITDWHPEPQWFVTAFDHDKNADRDFALIDFGHPQPSATPHPLDDDANPLASNPVDDKIAPETDIHADDLPSDGSCVRCGSVPRNASGLCNTCLDEDAERLENTRPAPADAGKVEGDGRADLERFWRPISEADKSITFEQTFYTGDGKSMTIRNSDHYWVRDADGRVYEATWSDHKGGYWWDLEGESLADPVEYMPHPLSLPSALASEGAE</sequence>
<dbReference type="Proteomes" id="UP000011971">
    <property type="component" value="Unassembled WGS sequence"/>
</dbReference>
<name>M5K393_9HYPH</name>
<accession>M5K393</accession>
<dbReference type="EMBL" id="AOGE01000011">
    <property type="protein sequence ID" value="ELT50236.1"/>
    <property type="molecule type" value="Genomic_DNA"/>
</dbReference>
<dbReference type="AlphaFoldDB" id="M5K393"/>
<evidence type="ECO:0000313" key="2">
    <source>
        <dbReference type="Proteomes" id="UP000011971"/>
    </source>
</evidence>
<proteinExistence type="predicted"/>
<organism evidence="1 2">
    <name type="scientific">Brucella intermedia M86</name>
    <dbReference type="NCBI Taxonomy" id="1234597"/>
    <lineage>
        <taxon>Bacteria</taxon>
        <taxon>Pseudomonadati</taxon>
        <taxon>Pseudomonadota</taxon>
        <taxon>Alphaproteobacteria</taxon>
        <taxon>Hyphomicrobiales</taxon>
        <taxon>Brucellaceae</taxon>
        <taxon>Brucella/Ochrobactrum group</taxon>
        <taxon>Brucella</taxon>
    </lineage>
</organism>
<reference evidence="1 2" key="1">
    <citation type="journal article" date="2013" name="Gut Pathog.">
        <title>Draft genome of Ochrobactrum intermedium strain M86 isolated from non-ulcer dyspeptic individual from India.</title>
        <authorList>
            <person name="Kulkarni G."/>
            <person name="Dhotre D."/>
            <person name="Dharne M."/>
            <person name="Shetty S."/>
            <person name="Chowdhury S."/>
            <person name="Misra V."/>
            <person name="Misra S."/>
            <person name="Patole M."/>
            <person name="Shouche Y."/>
        </authorList>
    </citation>
    <scope>NUCLEOTIDE SEQUENCE [LARGE SCALE GENOMIC DNA]</scope>
    <source>
        <strain evidence="1 2">M86</strain>
    </source>
</reference>
<evidence type="ECO:0000313" key="1">
    <source>
        <dbReference type="EMBL" id="ELT50236.1"/>
    </source>
</evidence>
<comment type="caution">
    <text evidence="1">The sequence shown here is derived from an EMBL/GenBank/DDBJ whole genome shotgun (WGS) entry which is preliminary data.</text>
</comment>
<dbReference type="PATRIC" id="fig|1234597.4.peg.995"/>
<gene>
    <name evidence="1" type="ORF">D584_04808</name>
</gene>
<protein>
    <submittedName>
        <fullName evidence="1">Uncharacterized protein</fullName>
    </submittedName>
</protein>